<comment type="caution">
    <text evidence="7">The sequence shown here is derived from an EMBL/GenBank/DDBJ whole genome shotgun (WGS) entry which is preliminary data.</text>
</comment>
<organism evidence="7 8">
    <name type="scientific">OM182 bacterium</name>
    <dbReference type="NCBI Taxonomy" id="2510334"/>
    <lineage>
        <taxon>Bacteria</taxon>
        <taxon>Pseudomonadati</taxon>
        <taxon>Pseudomonadota</taxon>
        <taxon>Gammaproteobacteria</taxon>
        <taxon>OMG group</taxon>
        <taxon>OM182 clade</taxon>
    </lineage>
</organism>
<keyword evidence="3 6" id="KW-0812">Transmembrane</keyword>
<evidence type="ECO:0000256" key="6">
    <source>
        <dbReference type="SAM" id="Phobius"/>
    </source>
</evidence>
<feature type="transmembrane region" description="Helical" evidence="6">
    <location>
        <begin position="362"/>
        <end position="385"/>
    </location>
</feature>
<evidence type="ECO:0000256" key="2">
    <source>
        <dbReference type="ARBA" id="ARBA00005982"/>
    </source>
</evidence>
<evidence type="ECO:0000313" key="8">
    <source>
        <dbReference type="Proteomes" id="UP000320404"/>
    </source>
</evidence>
<dbReference type="PANTHER" id="PTHR11654">
    <property type="entry name" value="OLIGOPEPTIDE TRANSPORTER-RELATED"/>
    <property type="match status" value="1"/>
</dbReference>
<protein>
    <submittedName>
        <fullName evidence="7">MFS transporter</fullName>
    </submittedName>
</protein>
<dbReference type="GO" id="GO:0006857">
    <property type="term" value="P:oligopeptide transport"/>
    <property type="evidence" value="ECO:0007669"/>
    <property type="project" value="InterPro"/>
</dbReference>
<comment type="similarity">
    <text evidence="2">Belongs to the major facilitator superfamily. Proton-dependent oligopeptide transporter (POT/PTR) (TC 2.A.17) family.</text>
</comment>
<feature type="transmembrane region" description="Helical" evidence="6">
    <location>
        <begin position="263"/>
        <end position="285"/>
    </location>
</feature>
<feature type="transmembrane region" description="Helical" evidence="6">
    <location>
        <begin position="221"/>
        <end position="243"/>
    </location>
</feature>
<dbReference type="InterPro" id="IPR018456">
    <property type="entry name" value="PTR2_symporter_CS"/>
</dbReference>
<feature type="transmembrane region" description="Helical" evidence="6">
    <location>
        <begin position="55"/>
        <end position="74"/>
    </location>
</feature>
<dbReference type="Gene3D" id="1.20.1250.20">
    <property type="entry name" value="MFS general substrate transporter like domains"/>
    <property type="match status" value="2"/>
</dbReference>
<gene>
    <name evidence="7" type="ORF">EVA69_05400</name>
</gene>
<dbReference type="SUPFAM" id="SSF103473">
    <property type="entry name" value="MFS general substrate transporter"/>
    <property type="match status" value="1"/>
</dbReference>
<keyword evidence="4 6" id="KW-1133">Transmembrane helix</keyword>
<dbReference type="AlphaFoldDB" id="A0A520RX27"/>
<evidence type="ECO:0000256" key="1">
    <source>
        <dbReference type="ARBA" id="ARBA00004141"/>
    </source>
</evidence>
<name>A0A520RX27_9GAMM</name>
<feature type="transmembrane region" description="Helical" evidence="6">
    <location>
        <begin position="17"/>
        <end position="35"/>
    </location>
</feature>
<feature type="transmembrane region" description="Helical" evidence="6">
    <location>
        <begin position="170"/>
        <end position="189"/>
    </location>
</feature>
<dbReference type="GO" id="GO:0016020">
    <property type="term" value="C:membrane"/>
    <property type="evidence" value="ECO:0007669"/>
    <property type="project" value="UniProtKB-SubCell"/>
</dbReference>
<feature type="transmembrane region" description="Helical" evidence="6">
    <location>
        <begin position="144"/>
        <end position="164"/>
    </location>
</feature>
<evidence type="ECO:0000256" key="4">
    <source>
        <dbReference type="ARBA" id="ARBA00022989"/>
    </source>
</evidence>
<dbReference type="PROSITE" id="PS01022">
    <property type="entry name" value="PTR2_1"/>
    <property type="match status" value="1"/>
</dbReference>
<dbReference type="EMBL" id="SHAH01000085">
    <property type="protein sequence ID" value="RZO74744.1"/>
    <property type="molecule type" value="Genomic_DNA"/>
</dbReference>
<dbReference type="Proteomes" id="UP000320404">
    <property type="component" value="Unassembled WGS sequence"/>
</dbReference>
<evidence type="ECO:0000256" key="3">
    <source>
        <dbReference type="ARBA" id="ARBA00022692"/>
    </source>
</evidence>
<accession>A0A520RX27</accession>
<evidence type="ECO:0000256" key="5">
    <source>
        <dbReference type="ARBA" id="ARBA00023136"/>
    </source>
</evidence>
<feature type="transmembrane region" description="Helical" evidence="6">
    <location>
        <begin position="297"/>
        <end position="314"/>
    </location>
</feature>
<comment type="subcellular location">
    <subcellularLocation>
        <location evidence="1">Membrane</location>
        <topology evidence="1">Multi-pass membrane protein</topology>
    </subcellularLocation>
</comment>
<dbReference type="CDD" id="cd17347">
    <property type="entry name" value="MFS_SLC15A1_2_like"/>
    <property type="match status" value="1"/>
</dbReference>
<dbReference type="InterPro" id="IPR036259">
    <property type="entry name" value="MFS_trans_sf"/>
</dbReference>
<proteinExistence type="inferred from homology"/>
<feature type="transmembrane region" description="Helical" evidence="6">
    <location>
        <begin position="81"/>
        <end position="97"/>
    </location>
</feature>
<feature type="transmembrane region" description="Helical" evidence="6">
    <location>
        <begin position="103"/>
        <end position="123"/>
    </location>
</feature>
<sequence length="448" mass="49578">MPGGIPYIIVNDVAERFSFYGLRAILVIFMTQYLMSSDGQLATLSDEDATSYFHLFTATAYFLPLIGAIVADAFWGKYKTIILLSLVYCAGHFSLFLDDTQLGLFLGLTLVAVGSGGIKPCVASNVGDQFGNTNKHLLSRAYSWYYLGINIGSSTSSLLTPWLLENYGPAIAFGVPGAFMALATLTFWAGRKQFVHIPPAGKSYMQDITGPDGKRMVKRLLLIYVLVAAFWSLFDQMGSTWVLQAQNMDRIVFGYELLPAQILAANPFLIIVLIPLFTYVVYPLMNRLFVVSASRKMCMGMFLASTPFLVTGWAEFQIQNGATPHIGWQLFAYLLLSVAEVMLVITVLEFSYTQAPKRMKSLVMSFFYLSISAGNLFTAAVNLIIQNPDGSSKLEGATYHLFFAGFMGTAAILFAIYMLSYKVEFIIHEEADDDEQSDQRLQPQPGTA</sequence>
<reference evidence="7 8" key="1">
    <citation type="submission" date="2019-02" db="EMBL/GenBank/DDBJ databases">
        <title>Prokaryotic population dynamics and viral predation in marine succession experiment using metagenomics: the confinement effect.</title>
        <authorList>
            <person name="Haro-Moreno J.M."/>
            <person name="Rodriguez-Valera F."/>
            <person name="Lopez-Perez M."/>
        </authorList>
    </citation>
    <scope>NUCLEOTIDE SEQUENCE [LARGE SCALE GENOMIC DNA]</scope>
    <source>
        <strain evidence="7">MED-G158</strain>
    </source>
</reference>
<dbReference type="Pfam" id="PF00854">
    <property type="entry name" value="PTR2"/>
    <property type="match status" value="2"/>
</dbReference>
<dbReference type="GO" id="GO:0022857">
    <property type="term" value="F:transmembrane transporter activity"/>
    <property type="evidence" value="ECO:0007669"/>
    <property type="project" value="InterPro"/>
</dbReference>
<feature type="transmembrane region" description="Helical" evidence="6">
    <location>
        <begin position="326"/>
        <end position="350"/>
    </location>
</feature>
<feature type="transmembrane region" description="Helical" evidence="6">
    <location>
        <begin position="397"/>
        <end position="419"/>
    </location>
</feature>
<dbReference type="InterPro" id="IPR000109">
    <property type="entry name" value="POT_fam"/>
</dbReference>
<keyword evidence="5 6" id="KW-0472">Membrane</keyword>
<evidence type="ECO:0000313" key="7">
    <source>
        <dbReference type="EMBL" id="RZO74744.1"/>
    </source>
</evidence>